<comment type="subcellular location">
    <subcellularLocation>
        <location evidence="7">Cytoplasm</location>
    </subcellularLocation>
</comment>
<evidence type="ECO:0000313" key="11">
    <source>
        <dbReference type="Proteomes" id="UP000176300"/>
    </source>
</evidence>
<evidence type="ECO:0000256" key="1">
    <source>
        <dbReference type="ARBA" id="ARBA00022490"/>
    </source>
</evidence>
<accession>A0A1F6NIK1</accession>
<feature type="domain" description="Ribosomal RNA adenine methylase transferase N-terminal" evidence="9">
    <location>
        <begin position="35"/>
        <end position="204"/>
    </location>
</feature>
<comment type="similarity">
    <text evidence="7">Belongs to the class I-like SAM-binding methyltransferase superfamily. rRNA adenine N(6)-methyltransferase family. RsmA subfamily.</text>
</comment>
<evidence type="ECO:0000256" key="2">
    <source>
        <dbReference type="ARBA" id="ARBA00022552"/>
    </source>
</evidence>
<dbReference type="GO" id="GO:0005829">
    <property type="term" value="C:cytosol"/>
    <property type="evidence" value="ECO:0007669"/>
    <property type="project" value="TreeGrafter"/>
</dbReference>
<evidence type="ECO:0000256" key="5">
    <source>
        <dbReference type="ARBA" id="ARBA00022691"/>
    </source>
</evidence>
<evidence type="ECO:0000256" key="6">
    <source>
        <dbReference type="ARBA" id="ARBA00022884"/>
    </source>
</evidence>
<organism evidence="10 11">
    <name type="scientific">Candidatus Magasanikbacteria bacterium RIFOXYB1_FULL_40_15</name>
    <dbReference type="NCBI Taxonomy" id="1798697"/>
    <lineage>
        <taxon>Bacteria</taxon>
        <taxon>Candidatus Magasanikiibacteriota</taxon>
    </lineage>
</organism>
<dbReference type="InterPro" id="IPR011530">
    <property type="entry name" value="rRNA_adenine_dimethylase"/>
</dbReference>
<dbReference type="GO" id="GO:0003723">
    <property type="term" value="F:RNA binding"/>
    <property type="evidence" value="ECO:0007669"/>
    <property type="project" value="UniProtKB-UniRule"/>
</dbReference>
<proteinExistence type="inferred from homology"/>
<dbReference type="STRING" id="1798697.A2373_00645"/>
<sequence>MSNLLTPTILKQLCAKYNLSPSKKYGQNFLVSETPIKQMISAAELDKEDTVLEIGPGFGILTFALAEKAGKVIAFEIEKKLEKYWEEKIKEHNNIEIIWGNAIKQITSYELRFTSYKVIANLPYQITSHVLRTLLELENKPQKIVVMVQKEVAERICASPGDMSLLAVSVQYYGEPKIIARVSRGNFWPEPKVDSAVLSIKTLKPQHQSKARCGAQHKNIKTFDDDLFFKVVRAGFANKRKQLWRNLSVGLKIDKEKAQKIILEVAGNEKIRAEELSVEQWRGIVENLGSPD</sequence>
<dbReference type="PANTHER" id="PTHR11727">
    <property type="entry name" value="DIMETHYLADENOSINE TRANSFERASE"/>
    <property type="match status" value="1"/>
</dbReference>
<dbReference type="InterPro" id="IPR029063">
    <property type="entry name" value="SAM-dependent_MTases_sf"/>
</dbReference>
<dbReference type="CDD" id="cd02440">
    <property type="entry name" value="AdoMet_MTases"/>
    <property type="match status" value="1"/>
</dbReference>
<dbReference type="Gene3D" id="3.40.50.150">
    <property type="entry name" value="Vaccinia Virus protein VP39"/>
    <property type="match status" value="1"/>
</dbReference>
<comment type="caution">
    <text evidence="7 8">Lacks conserved residue(s) required for the propagation of feature annotation.</text>
</comment>
<dbReference type="InterPro" id="IPR023165">
    <property type="entry name" value="rRNA_Ade_diMease-like_C"/>
</dbReference>
<comment type="caution">
    <text evidence="10">The sequence shown here is derived from an EMBL/GenBank/DDBJ whole genome shotgun (WGS) entry which is preliminary data.</text>
</comment>
<protein>
    <recommendedName>
        <fullName evidence="7">Ribosomal RNA small subunit methyltransferase A</fullName>
        <ecNumber evidence="7">2.1.1.182</ecNumber>
    </recommendedName>
    <alternativeName>
        <fullName evidence="7">16S rRNA (adenine(1518)-N(6)/adenine(1519)-N(6))-dimethyltransferase</fullName>
    </alternativeName>
    <alternativeName>
        <fullName evidence="7">16S rRNA dimethyladenosine transferase</fullName>
    </alternativeName>
    <alternativeName>
        <fullName evidence="7">16S rRNA dimethylase</fullName>
    </alternativeName>
    <alternativeName>
        <fullName evidence="7">S-adenosylmethionine-6-N', N'-adenosyl(rRNA) dimethyltransferase</fullName>
    </alternativeName>
</protein>
<evidence type="ECO:0000256" key="4">
    <source>
        <dbReference type="ARBA" id="ARBA00022679"/>
    </source>
</evidence>
<keyword evidence="3 7" id="KW-0489">Methyltransferase</keyword>
<feature type="binding site" evidence="7 8">
    <location>
        <position position="28"/>
    </location>
    <ligand>
        <name>S-adenosyl-L-methionine</name>
        <dbReference type="ChEBI" id="CHEBI:59789"/>
    </ligand>
</feature>
<keyword evidence="1 7" id="KW-0963">Cytoplasm</keyword>
<evidence type="ECO:0000256" key="7">
    <source>
        <dbReference type="HAMAP-Rule" id="MF_00607"/>
    </source>
</evidence>
<gene>
    <name evidence="7" type="primary">rsmA</name>
    <name evidence="7" type="synonym">ksgA</name>
    <name evidence="10" type="ORF">A2373_00645</name>
</gene>
<feature type="binding site" evidence="7 8">
    <location>
        <position position="55"/>
    </location>
    <ligand>
        <name>S-adenosyl-L-methionine</name>
        <dbReference type="ChEBI" id="CHEBI:59789"/>
    </ligand>
</feature>
<dbReference type="InterPro" id="IPR001737">
    <property type="entry name" value="KsgA/Erm"/>
</dbReference>
<evidence type="ECO:0000259" key="9">
    <source>
        <dbReference type="SMART" id="SM00650"/>
    </source>
</evidence>
<keyword evidence="4 7" id="KW-0808">Transferase</keyword>
<evidence type="ECO:0000256" key="8">
    <source>
        <dbReference type="PROSITE-ProRule" id="PRU01026"/>
    </source>
</evidence>
<dbReference type="AlphaFoldDB" id="A0A1F6NIK1"/>
<dbReference type="PANTHER" id="PTHR11727:SF7">
    <property type="entry name" value="DIMETHYLADENOSINE TRANSFERASE-RELATED"/>
    <property type="match status" value="1"/>
</dbReference>
<dbReference type="Proteomes" id="UP000176300">
    <property type="component" value="Unassembled WGS sequence"/>
</dbReference>
<keyword evidence="2 7" id="KW-0698">rRNA processing</keyword>
<comment type="function">
    <text evidence="7">Specifically dimethylates two adjacent adenosines (A1518 and A1519) in the loop of a conserved hairpin near the 3'-end of 16S rRNA in the 30S particle. May play a critical role in biogenesis of 30S subunits.</text>
</comment>
<dbReference type="EMBL" id="MFQS01000008">
    <property type="protein sequence ID" value="OGH83886.1"/>
    <property type="molecule type" value="Genomic_DNA"/>
</dbReference>
<dbReference type="SUPFAM" id="SSF53335">
    <property type="entry name" value="S-adenosyl-L-methionine-dependent methyltransferases"/>
    <property type="match status" value="1"/>
</dbReference>
<keyword evidence="5 7" id="KW-0949">S-adenosyl-L-methionine</keyword>
<keyword evidence="6 7" id="KW-0694">RNA-binding</keyword>
<reference evidence="10 11" key="1">
    <citation type="journal article" date="2016" name="Nat. Commun.">
        <title>Thousands of microbial genomes shed light on interconnected biogeochemical processes in an aquifer system.</title>
        <authorList>
            <person name="Anantharaman K."/>
            <person name="Brown C.T."/>
            <person name="Hug L.A."/>
            <person name="Sharon I."/>
            <person name="Castelle C.J."/>
            <person name="Probst A.J."/>
            <person name="Thomas B.C."/>
            <person name="Singh A."/>
            <person name="Wilkins M.J."/>
            <person name="Karaoz U."/>
            <person name="Brodie E.L."/>
            <person name="Williams K.H."/>
            <person name="Hubbard S.S."/>
            <person name="Banfield J.F."/>
        </authorList>
    </citation>
    <scope>NUCLEOTIDE SEQUENCE [LARGE SCALE GENOMIC DNA]</scope>
</reference>
<dbReference type="PROSITE" id="PS51689">
    <property type="entry name" value="SAM_RNA_A_N6_MT"/>
    <property type="match status" value="1"/>
</dbReference>
<dbReference type="NCBIfam" id="TIGR00755">
    <property type="entry name" value="ksgA"/>
    <property type="match status" value="1"/>
</dbReference>
<evidence type="ECO:0000313" key="10">
    <source>
        <dbReference type="EMBL" id="OGH83886.1"/>
    </source>
</evidence>
<name>A0A1F6NIK1_9BACT</name>
<feature type="binding site" evidence="7 8">
    <location>
        <position position="76"/>
    </location>
    <ligand>
        <name>S-adenosyl-L-methionine</name>
        <dbReference type="ChEBI" id="CHEBI:59789"/>
    </ligand>
</feature>
<dbReference type="EC" id="2.1.1.182" evidence="7"/>
<evidence type="ECO:0000256" key="3">
    <source>
        <dbReference type="ARBA" id="ARBA00022603"/>
    </source>
</evidence>
<feature type="binding site" evidence="7 8">
    <location>
        <position position="121"/>
    </location>
    <ligand>
        <name>S-adenosyl-L-methionine</name>
        <dbReference type="ChEBI" id="CHEBI:59789"/>
    </ligand>
</feature>
<dbReference type="HAMAP" id="MF_00607">
    <property type="entry name" value="16SrRNA_methyltr_A"/>
    <property type="match status" value="1"/>
</dbReference>
<dbReference type="GO" id="GO:0052908">
    <property type="term" value="F:16S rRNA (adenine(1518)-N(6)/adenine(1519)-N(6))-dimethyltransferase activity"/>
    <property type="evidence" value="ECO:0007669"/>
    <property type="project" value="UniProtKB-EC"/>
</dbReference>
<dbReference type="SMART" id="SM00650">
    <property type="entry name" value="rADc"/>
    <property type="match status" value="1"/>
</dbReference>
<dbReference type="Gene3D" id="1.10.8.100">
    <property type="entry name" value="Ribosomal RNA adenine dimethylase-like, domain 2"/>
    <property type="match status" value="1"/>
</dbReference>
<dbReference type="Pfam" id="PF00398">
    <property type="entry name" value="RrnaAD"/>
    <property type="match status" value="1"/>
</dbReference>
<dbReference type="InterPro" id="IPR020598">
    <property type="entry name" value="rRNA_Ade_methylase_Trfase_N"/>
</dbReference>
<feature type="binding site" evidence="7 8">
    <location>
        <position position="30"/>
    </location>
    <ligand>
        <name>S-adenosyl-L-methionine</name>
        <dbReference type="ChEBI" id="CHEBI:59789"/>
    </ligand>
</feature>
<comment type="catalytic activity">
    <reaction evidence="7">
        <text>adenosine(1518)/adenosine(1519) in 16S rRNA + 4 S-adenosyl-L-methionine = N(6)-dimethyladenosine(1518)/N(6)-dimethyladenosine(1519) in 16S rRNA + 4 S-adenosyl-L-homocysteine + 4 H(+)</text>
        <dbReference type="Rhea" id="RHEA:19609"/>
        <dbReference type="Rhea" id="RHEA-COMP:10232"/>
        <dbReference type="Rhea" id="RHEA-COMP:10233"/>
        <dbReference type="ChEBI" id="CHEBI:15378"/>
        <dbReference type="ChEBI" id="CHEBI:57856"/>
        <dbReference type="ChEBI" id="CHEBI:59789"/>
        <dbReference type="ChEBI" id="CHEBI:74411"/>
        <dbReference type="ChEBI" id="CHEBI:74493"/>
        <dbReference type="EC" id="2.1.1.182"/>
    </reaction>
</comment>